<keyword evidence="2" id="KW-0812">Transmembrane</keyword>
<dbReference type="KEGG" id="nml:Namu_4370"/>
<reference evidence="3 4" key="2">
    <citation type="journal article" date="2010" name="Stand. Genomic Sci.">
        <title>Complete genome sequence of Nakamurella multipartita type strain (Y-104).</title>
        <authorList>
            <person name="Tice H."/>
            <person name="Mayilraj S."/>
            <person name="Sims D."/>
            <person name="Lapidus A."/>
            <person name="Nolan M."/>
            <person name="Lucas S."/>
            <person name="Glavina Del Rio T."/>
            <person name="Copeland A."/>
            <person name="Cheng J.F."/>
            <person name="Meincke L."/>
            <person name="Bruce D."/>
            <person name="Goodwin L."/>
            <person name="Pitluck S."/>
            <person name="Ivanova N."/>
            <person name="Mavromatis K."/>
            <person name="Ovchinnikova G."/>
            <person name="Pati A."/>
            <person name="Chen A."/>
            <person name="Palaniappan K."/>
            <person name="Land M."/>
            <person name="Hauser L."/>
            <person name="Chang Y.J."/>
            <person name="Jeffries C.D."/>
            <person name="Detter J.C."/>
            <person name="Brettin T."/>
            <person name="Rohde M."/>
            <person name="Goker M."/>
            <person name="Bristow J."/>
            <person name="Eisen J.A."/>
            <person name="Markowitz V."/>
            <person name="Hugenholtz P."/>
            <person name="Kyrpides N.C."/>
            <person name="Klenk H.P."/>
            <person name="Chen F."/>
        </authorList>
    </citation>
    <scope>NUCLEOTIDE SEQUENCE [LARGE SCALE GENOMIC DNA]</scope>
    <source>
        <strain evidence="4">ATCC 700099 / DSM 44233 / CIP 104796 / JCM 9543 / NBRC 105858 / Y-104</strain>
    </source>
</reference>
<name>C8XKK0_NAKMY</name>
<dbReference type="RefSeq" id="WP_015749481.1">
    <property type="nucleotide sequence ID" value="NC_013235.1"/>
</dbReference>
<organism evidence="3 4">
    <name type="scientific">Nakamurella multipartita (strain ATCC 700099 / DSM 44233 / CIP 104796 / JCM 9543 / NBRC 105858 / Y-104)</name>
    <name type="common">Microsphaera multipartita</name>
    <dbReference type="NCBI Taxonomy" id="479431"/>
    <lineage>
        <taxon>Bacteria</taxon>
        <taxon>Bacillati</taxon>
        <taxon>Actinomycetota</taxon>
        <taxon>Actinomycetes</taxon>
        <taxon>Nakamurellales</taxon>
        <taxon>Nakamurellaceae</taxon>
        <taxon>Nakamurella</taxon>
    </lineage>
</organism>
<accession>C8XKK0</accession>
<feature type="region of interest" description="Disordered" evidence="1">
    <location>
        <begin position="1"/>
        <end position="24"/>
    </location>
</feature>
<keyword evidence="2" id="KW-1133">Transmembrane helix</keyword>
<protein>
    <submittedName>
        <fullName evidence="3">Uncharacterized protein</fullName>
    </submittedName>
</protein>
<gene>
    <name evidence="3" type="ordered locus">Namu_4370</name>
</gene>
<dbReference type="HOGENOM" id="CLU_2881178_0_0_11"/>
<evidence type="ECO:0000256" key="1">
    <source>
        <dbReference type="SAM" id="MobiDB-lite"/>
    </source>
</evidence>
<reference evidence="4" key="1">
    <citation type="submission" date="2009-09" db="EMBL/GenBank/DDBJ databases">
        <title>The complete genome of Nakamurella multipartita DSM 44233.</title>
        <authorList>
            <consortium name="US DOE Joint Genome Institute (JGI-PGF)"/>
            <person name="Lucas S."/>
            <person name="Copeland A."/>
            <person name="Lapidus A."/>
            <person name="Glavina del Rio T."/>
            <person name="Dalin E."/>
            <person name="Tice H."/>
            <person name="Bruce D."/>
            <person name="Goodwin L."/>
            <person name="Pitluck S."/>
            <person name="Kyrpides N."/>
            <person name="Mavromatis K."/>
            <person name="Ivanova N."/>
            <person name="Ovchinnikova G."/>
            <person name="Sims D."/>
            <person name="Meincke L."/>
            <person name="Brettin T."/>
            <person name="Detter J.C."/>
            <person name="Han C."/>
            <person name="Larimer F."/>
            <person name="Land M."/>
            <person name="Hauser L."/>
            <person name="Markowitz V."/>
            <person name="Cheng J.-F."/>
            <person name="Hugenholtz P."/>
            <person name="Woyke T."/>
            <person name="Wu D."/>
            <person name="Klenk H.-P."/>
            <person name="Eisen J.A."/>
        </authorList>
    </citation>
    <scope>NUCLEOTIDE SEQUENCE [LARGE SCALE GENOMIC DNA]</scope>
    <source>
        <strain evidence="4">ATCC 700099 / DSM 44233 / CIP 104796 / JCM 9543 / NBRC 105858 / Y-104</strain>
    </source>
</reference>
<keyword evidence="4" id="KW-1185">Reference proteome</keyword>
<evidence type="ECO:0000313" key="4">
    <source>
        <dbReference type="Proteomes" id="UP000002218"/>
    </source>
</evidence>
<proteinExistence type="predicted"/>
<keyword evidence="2" id="KW-0472">Membrane</keyword>
<feature type="transmembrane region" description="Helical" evidence="2">
    <location>
        <begin position="41"/>
        <end position="62"/>
    </location>
</feature>
<evidence type="ECO:0000313" key="3">
    <source>
        <dbReference type="EMBL" id="ACV80657.1"/>
    </source>
</evidence>
<dbReference type="EMBL" id="CP001737">
    <property type="protein sequence ID" value="ACV80657.1"/>
    <property type="molecule type" value="Genomic_DNA"/>
</dbReference>
<evidence type="ECO:0000256" key="2">
    <source>
        <dbReference type="SAM" id="Phobius"/>
    </source>
</evidence>
<dbReference type="Proteomes" id="UP000002218">
    <property type="component" value="Chromosome"/>
</dbReference>
<dbReference type="InParanoid" id="C8XKK0"/>
<dbReference type="AlphaFoldDB" id="C8XKK0"/>
<feature type="compositionally biased region" description="Polar residues" evidence="1">
    <location>
        <begin position="1"/>
        <end position="15"/>
    </location>
</feature>
<sequence>MTSTPDGNQSDSTNPGEEHRSAGEELEWIGAEVEARPKVQFWIWIGIAAILVIALIFIIVTAL</sequence>